<proteinExistence type="predicted"/>
<name>A0A3B1CGI0_9ZZZZ</name>
<accession>A0A3B1CGI0</accession>
<dbReference type="EMBL" id="UOGC01000124">
    <property type="protein sequence ID" value="VAX21740.1"/>
    <property type="molecule type" value="Genomic_DNA"/>
</dbReference>
<reference evidence="2" key="1">
    <citation type="submission" date="2018-06" db="EMBL/GenBank/DDBJ databases">
        <authorList>
            <person name="Zhirakovskaya E."/>
        </authorList>
    </citation>
    <scope>NUCLEOTIDE SEQUENCE</scope>
</reference>
<evidence type="ECO:0000256" key="1">
    <source>
        <dbReference type="SAM" id="MobiDB-lite"/>
    </source>
</evidence>
<dbReference type="AlphaFoldDB" id="A0A3B1CGI0"/>
<gene>
    <name evidence="2" type="ORF">MNBD_NITROSPINAE01-822</name>
</gene>
<evidence type="ECO:0000313" key="2">
    <source>
        <dbReference type="EMBL" id="VAX21740.1"/>
    </source>
</evidence>
<organism evidence="2">
    <name type="scientific">hydrothermal vent metagenome</name>
    <dbReference type="NCBI Taxonomy" id="652676"/>
    <lineage>
        <taxon>unclassified sequences</taxon>
        <taxon>metagenomes</taxon>
        <taxon>ecological metagenomes</taxon>
    </lineage>
</organism>
<sequence>MVGRMGASLYSNQDDSTDTHSRTVTRLSLRMKVIDFAGKRTVFKFRGSARRASGSDFSRNIPDSRVTVAKVEWKNTPNKMHVAIGRDYIGELSGARVDGANVKLNLTRHLGVGAFGGLLPDNISENSTSDTTYGGYAFYNASSVGLTGGYVGIQNSSYGYLSGYLYPRREISLYGSTRVDQDENSGLYKITNMLFSAGFRMGKIGRFGASYNEYRAIKFQDGTIGYDANYEVQKAARLTYEFDPFERLRIFGKMEGRTRTSDNSDAALFEFGMRLREIYKWYFAQVRYQDINHFDSKINRTVIEGGISKNAMEAGLALTIATNEGKFSENDFFQLIYGAWIDWNLTHKLFVSGRVEMSAEKYLDTDAIYNEKANSEFKSTTIYLQAGYKF</sequence>
<protein>
    <submittedName>
        <fullName evidence="2">Uncharacterized protein</fullName>
    </submittedName>
</protein>
<feature type="region of interest" description="Disordered" evidence="1">
    <location>
        <begin position="1"/>
        <end position="21"/>
    </location>
</feature>